<dbReference type="Pfam" id="PF00497">
    <property type="entry name" value="SBP_bac_3"/>
    <property type="match status" value="1"/>
</dbReference>
<dbReference type="PANTHER" id="PTHR38834:SF3">
    <property type="entry name" value="SOLUTE-BINDING PROTEIN FAMILY 3_N-TERMINAL DOMAIN-CONTAINING PROTEIN"/>
    <property type="match status" value="1"/>
</dbReference>
<dbReference type="RefSeq" id="WP_184298328.1">
    <property type="nucleotide sequence ID" value="NZ_JACHLP010000003.1"/>
</dbReference>
<evidence type="ECO:0000259" key="2">
    <source>
        <dbReference type="Pfam" id="PF00497"/>
    </source>
</evidence>
<keyword evidence="1" id="KW-0732">Signal</keyword>
<comment type="caution">
    <text evidence="3">The sequence shown here is derived from an EMBL/GenBank/DDBJ whole genome shotgun (WGS) entry which is preliminary data.</text>
</comment>
<name>A0A840LAU7_9BURK</name>
<dbReference type="InterPro" id="IPR001638">
    <property type="entry name" value="Solute-binding_3/MltF_N"/>
</dbReference>
<reference evidence="3 4" key="1">
    <citation type="submission" date="2020-08" db="EMBL/GenBank/DDBJ databases">
        <title>Functional genomics of gut bacteria from endangered species of beetles.</title>
        <authorList>
            <person name="Carlos-Shanley C."/>
        </authorList>
    </citation>
    <scope>NUCLEOTIDE SEQUENCE [LARGE SCALE GENOMIC DNA]</scope>
    <source>
        <strain evidence="3 4">S00239</strain>
    </source>
</reference>
<evidence type="ECO:0000313" key="4">
    <source>
        <dbReference type="Proteomes" id="UP000562027"/>
    </source>
</evidence>
<feature type="signal peptide" evidence="1">
    <location>
        <begin position="1"/>
        <end position="35"/>
    </location>
</feature>
<dbReference type="AlphaFoldDB" id="A0A840LAU7"/>
<accession>A0A840LAU7</accession>
<feature type="domain" description="Solute-binding protein family 3/N-terminal" evidence="2">
    <location>
        <begin position="50"/>
        <end position="267"/>
    </location>
</feature>
<evidence type="ECO:0000313" key="3">
    <source>
        <dbReference type="EMBL" id="MBB4843249.1"/>
    </source>
</evidence>
<protein>
    <submittedName>
        <fullName evidence="3">Polar amino acid transport system substrate-binding protein</fullName>
    </submittedName>
</protein>
<feature type="chain" id="PRO_5032985979" evidence="1">
    <location>
        <begin position="36"/>
        <end position="274"/>
    </location>
</feature>
<dbReference type="SUPFAM" id="SSF53850">
    <property type="entry name" value="Periplasmic binding protein-like II"/>
    <property type="match status" value="1"/>
</dbReference>
<dbReference type="PANTHER" id="PTHR38834">
    <property type="entry name" value="PERIPLASMIC SUBSTRATE BINDING PROTEIN FAMILY 3"/>
    <property type="match status" value="1"/>
</dbReference>
<gene>
    <name evidence="3" type="ORF">HNP55_001768</name>
</gene>
<keyword evidence="4" id="KW-1185">Reference proteome</keyword>
<dbReference type="EMBL" id="JACHLP010000003">
    <property type="protein sequence ID" value="MBB4843249.1"/>
    <property type="molecule type" value="Genomic_DNA"/>
</dbReference>
<dbReference type="Gene3D" id="3.40.190.10">
    <property type="entry name" value="Periplasmic binding protein-like II"/>
    <property type="match status" value="2"/>
</dbReference>
<dbReference type="Proteomes" id="UP000562027">
    <property type="component" value="Unassembled WGS sequence"/>
</dbReference>
<sequence>MNSRPVSLPPSPSNTDLRRRLLAACALLLTLPGQAQTNGGEDGSEGILVMMEELQPFSFLDEQRQPVGYAVELARELLTRADMPGNFEIGSWTRVLAKGRSRSAVLIPAIVRLPEREHEYYWLGSIARRRGMVYRLKRRQEIRPRNFEELRQYRTAVVIGDASEREMLRLGLAPDLHLDRCADYAVALRRLFAGRVDLLSVSQGVAPAVLKQYGYPFEALEPVLKLPESLPSMALSLATDTTTRQKLQRAFDAMKRDGRMAEIAARYPTLPQDP</sequence>
<organism evidence="3 4">
    <name type="scientific">Roseateles oligotrophus</name>
    <dbReference type="NCBI Taxonomy" id="1769250"/>
    <lineage>
        <taxon>Bacteria</taxon>
        <taxon>Pseudomonadati</taxon>
        <taxon>Pseudomonadota</taxon>
        <taxon>Betaproteobacteria</taxon>
        <taxon>Burkholderiales</taxon>
        <taxon>Sphaerotilaceae</taxon>
        <taxon>Roseateles</taxon>
    </lineage>
</organism>
<evidence type="ECO:0000256" key="1">
    <source>
        <dbReference type="SAM" id="SignalP"/>
    </source>
</evidence>
<proteinExistence type="predicted"/>